<organism evidence="3 4">
    <name type="scientific">Massilia eburnea</name>
    <dbReference type="NCBI Taxonomy" id="1776165"/>
    <lineage>
        <taxon>Bacteria</taxon>
        <taxon>Pseudomonadati</taxon>
        <taxon>Pseudomonadota</taxon>
        <taxon>Betaproteobacteria</taxon>
        <taxon>Burkholderiales</taxon>
        <taxon>Oxalobacteraceae</taxon>
        <taxon>Telluria group</taxon>
        <taxon>Massilia</taxon>
    </lineage>
</organism>
<reference evidence="3 4" key="1">
    <citation type="submission" date="2019-11" db="EMBL/GenBank/DDBJ databases">
        <title>Type strains purchased from KCTC, JCM and DSMZ.</title>
        <authorList>
            <person name="Lu H."/>
        </authorList>
    </citation>
    <scope>NUCLEOTIDE SEQUENCE [LARGE SCALE GENOMIC DNA]</scope>
    <source>
        <strain evidence="3 4">JCM 31587</strain>
    </source>
</reference>
<dbReference type="RefSeq" id="WP_155453678.1">
    <property type="nucleotide sequence ID" value="NZ_WNKX01000005.1"/>
</dbReference>
<proteinExistence type="predicted"/>
<evidence type="ECO:0000313" key="3">
    <source>
        <dbReference type="EMBL" id="MTW10751.1"/>
    </source>
</evidence>
<evidence type="ECO:0008006" key="5">
    <source>
        <dbReference type="Google" id="ProtNLM"/>
    </source>
</evidence>
<name>A0A6L6QF32_9BURK</name>
<dbReference type="OrthoDB" id="8777306at2"/>
<accession>A0A6L6QF32</accession>
<keyword evidence="2" id="KW-1133">Transmembrane helix</keyword>
<protein>
    <recommendedName>
        <fullName evidence="5">DUF1640 domain-containing protein</fullName>
    </recommendedName>
</protein>
<sequence>MSQSLLDAESSPPEDDKEARIRQLEKKVDTVNCEMTLLRQHMDSGFALMRSDMAARFAESDVKFAERFAAVQSEMRDRFEESARRQEDVMKALASELRAQMLEMDKRQEARIVEMSRRQDTFGRWMVGLSLSVVILFANLASRFF</sequence>
<dbReference type="Proteomes" id="UP000472320">
    <property type="component" value="Unassembled WGS sequence"/>
</dbReference>
<feature type="transmembrane region" description="Helical" evidence="2">
    <location>
        <begin position="125"/>
        <end position="142"/>
    </location>
</feature>
<gene>
    <name evidence="3" type="ORF">GM658_09055</name>
</gene>
<evidence type="ECO:0000256" key="1">
    <source>
        <dbReference type="SAM" id="MobiDB-lite"/>
    </source>
</evidence>
<evidence type="ECO:0000256" key="2">
    <source>
        <dbReference type="SAM" id="Phobius"/>
    </source>
</evidence>
<evidence type="ECO:0000313" key="4">
    <source>
        <dbReference type="Proteomes" id="UP000472320"/>
    </source>
</evidence>
<keyword evidence="2" id="KW-0812">Transmembrane</keyword>
<dbReference type="EMBL" id="WNKX01000005">
    <property type="protein sequence ID" value="MTW10751.1"/>
    <property type="molecule type" value="Genomic_DNA"/>
</dbReference>
<comment type="caution">
    <text evidence="3">The sequence shown here is derived from an EMBL/GenBank/DDBJ whole genome shotgun (WGS) entry which is preliminary data.</text>
</comment>
<keyword evidence="4" id="KW-1185">Reference proteome</keyword>
<feature type="region of interest" description="Disordered" evidence="1">
    <location>
        <begin position="1"/>
        <end position="20"/>
    </location>
</feature>
<keyword evidence="2" id="KW-0472">Membrane</keyword>
<dbReference type="AlphaFoldDB" id="A0A6L6QF32"/>